<accession>A0A8T8K1Y1</accession>
<dbReference type="OrthoDB" id="109281at2157"/>
<dbReference type="EMBL" id="CP058560">
    <property type="protein sequence ID" value="QUH22398.1"/>
    <property type="molecule type" value="Genomic_DNA"/>
</dbReference>
<evidence type="ECO:0000313" key="3">
    <source>
        <dbReference type="Proteomes" id="UP000681041"/>
    </source>
</evidence>
<protein>
    <submittedName>
        <fullName evidence="2">Methyl-coenzyme M reductase operon protein D</fullName>
    </submittedName>
</protein>
<name>A0A8T8K1Y1_9EURY</name>
<dbReference type="KEGG" id="meme:HYG87_00770"/>
<dbReference type="Proteomes" id="UP000681041">
    <property type="component" value="Chromosome"/>
</dbReference>
<dbReference type="PIRSF" id="PIRSF005636">
    <property type="entry name" value="McrD"/>
    <property type="match status" value="1"/>
</dbReference>
<dbReference type="GeneID" id="64819252"/>
<evidence type="ECO:0000313" key="2">
    <source>
        <dbReference type="EMBL" id="QUH22398.1"/>
    </source>
</evidence>
<proteinExistence type="predicted"/>
<dbReference type="AlphaFoldDB" id="A0A8T8K1Y1"/>
<dbReference type="NCBIfam" id="TIGR03260">
    <property type="entry name" value="met_CoM_red_D"/>
    <property type="match status" value="1"/>
</dbReference>
<sequence>MEPIKAVDIKIFPYRRLKPATTERILNEIMKLEGILRVLLNGESLPQIVGYGPAKGTRVNHEDRKVIQLKDHDLELSVTVGDIIITVLHEKQEVFLKKLEDILGNNLSCNFEVSAGIFTKTNITVSDYLKIDRGIEQEIEPTYIGLVDPGSKSEDTVRLIGD</sequence>
<dbReference type="Pfam" id="PF02505">
    <property type="entry name" value="MCR_D"/>
    <property type="match status" value="1"/>
</dbReference>
<dbReference type="GO" id="GO:0015948">
    <property type="term" value="P:methanogenesis"/>
    <property type="evidence" value="ECO:0007669"/>
    <property type="project" value="UniProtKB-KW"/>
</dbReference>
<keyword evidence="3" id="KW-1185">Reference proteome</keyword>
<evidence type="ECO:0000256" key="1">
    <source>
        <dbReference type="ARBA" id="ARBA00022994"/>
    </source>
</evidence>
<dbReference type="RefSeq" id="WP_211533343.1">
    <property type="nucleotide sequence ID" value="NZ_CP058560.1"/>
</dbReference>
<organism evidence="2 3">
    <name type="scientific">Methanobacterium alkalithermotolerans</name>
    <dbReference type="NCBI Taxonomy" id="2731220"/>
    <lineage>
        <taxon>Archaea</taxon>
        <taxon>Methanobacteriati</taxon>
        <taxon>Methanobacteriota</taxon>
        <taxon>Methanomada group</taxon>
        <taxon>Methanobacteria</taxon>
        <taxon>Methanobacteriales</taxon>
        <taxon>Methanobacteriaceae</taxon>
        <taxon>Methanobacterium</taxon>
    </lineage>
</organism>
<gene>
    <name evidence="2" type="primary">mcrD</name>
    <name evidence="2" type="ORF">HYG87_00770</name>
</gene>
<keyword evidence="1" id="KW-0484">Methanogenesis</keyword>
<dbReference type="InterPro" id="IPR003901">
    <property type="entry name" value="Me_CoM_Rdtase_D"/>
</dbReference>
<reference evidence="2" key="1">
    <citation type="submission" date="2020-07" db="EMBL/GenBank/DDBJ databases">
        <title>Methanobacterium. sp. MethCan genome.</title>
        <authorList>
            <person name="Postec A."/>
            <person name="Quemeneur M."/>
        </authorList>
    </citation>
    <scope>NUCLEOTIDE SEQUENCE</scope>
    <source>
        <strain evidence="2">MethCAN</strain>
    </source>
</reference>